<organism evidence="2 3">
    <name type="scientific">Heliocybe sulcata</name>
    <dbReference type="NCBI Taxonomy" id="5364"/>
    <lineage>
        <taxon>Eukaryota</taxon>
        <taxon>Fungi</taxon>
        <taxon>Dikarya</taxon>
        <taxon>Basidiomycota</taxon>
        <taxon>Agaricomycotina</taxon>
        <taxon>Agaricomycetes</taxon>
        <taxon>Gloeophyllales</taxon>
        <taxon>Gloeophyllaceae</taxon>
        <taxon>Heliocybe</taxon>
    </lineage>
</organism>
<feature type="region of interest" description="Disordered" evidence="1">
    <location>
        <begin position="85"/>
        <end position="135"/>
    </location>
</feature>
<dbReference type="Proteomes" id="UP000305948">
    <property type="component" value="Unassembled WGS sequence"/>
</dbReference>
<protein>
    <submittedName>
        <fullName evidence="2">Uncharacterized protein</fullName>
    </submittedName>
</protein>
<keyword evidence="3" id="KW-1185">Reference proteome</keyword>
<dbReference type="AlphaFoldDB" id="A0A5C3N3A5"/>
<evidence type="ECO:0000313" key="2">
    <source>
        <dbReference type="EMBL" id="TFK51542.1"/>
    </source>
</evidence>
<sequence length="135" mass="15090">MKTASLSLGTATTMTPVYLELPDTNCPIADDMNEKLRLYAEACDEGQEREFVCCRSLLSKGKQERQKYISRSWCTETRRMLNGIGTGGEGAMERCKDCRGRSMEQQRPLTSPAEAKYPSRGGSEDRPPRTSADIE</sequence>
<accession>A0A5C3N3A5</accession>
<reference evidence="2 3" key="1">
    <citation type="journal article" date="2019" name="Nat. Ecol. Evol.">
        <title>Megaphylogeny resolves global patterns of mushroom evolution.</title>
        <authorList>
            <person name="Varga T."/>
            <person name="Krizsan K."/>
            <person name="Foldi C."/>
            <person name="Dima B."/>
            <person name="Sanchez-Garcia M."/>
            <person name="Sanchez-Ramirez S."/>
            <person name="Szollosi G.J."/>
            <person name="Szarkandi J.G."/>
            <person name="Papp V."/>
            <person name="Albert L."/>
            <person name="Andreopoulos W."/>
            <person name="Angelini C."/>
            <person name="Antonin V."/>
            <person name="Barry K.W."/>
            <person name="Bougher N.L."/>
            <person name="Buchanan P."/>
            <person name="Buyck B."/>
            <person name="Bense V."/>
            <person name="Catcheside P."/>
            <person name="Chovatia M."/>
            <person name="Cooper J."/>
            <person name="Damon W."/>
            <person name="Desjardin D."/>
            <person name="Finy P."/>
            <person name="Geml J."/>
            <person name="Haridas S."/>
            <person name="Hughes K."/>
            <person name="Justo A."/>
            <person name="Karasinski D."/>
            <person name="Kautmanova I."/>
            <person name="Kiss B."/>
            <person name="Kocsube S."/>
            <person name="Kotiranta H."/>
            <person name="LaButti K.M."/>
            <person name="Lechner B.E."/>
            <person name="Liimatainen K."/>
            <person name="Lipzen A."/>
            <person name="Lukacs Z."/>
            <person name="Mihaltcheva S."/>
            <person name="Morgado L.N."/>
            <person name="Niskanen T."/>
            <person name="Noordeloos M.E."/>
            <person name="Ohm R.A."/>
            <person name="Ortiz-Santana B."/>
            <person name="Ovrebo C."/>
            <person name="Racz N."/>
            <person name="Riley R."/>
            <person name="Savchenko A."/>
            <person name="Shiryaev A."/>
            <person name="Soop K."/>
            <person name="Spirin V."/>
            <person name="Szebenyi C."/>
            <person name="Tomsovsky M."/>
            <person name="Tulloss R.E."/>
            <person name="Uehling J."/>
            <person name="Grigoriev I.V."/>
            <person name="Vagvolgyi C."/>
            <person name="Papp T."/>
            <person name="Martin F.M."/>
            <person name="Miettinen O."/>
            <person name="Hibbett D.S."/>
            <person name="Nagy L.G."/>
        </authorList>
    </citation>
    <scope>NUCLEOTIDE SEQUENCE [LARGE SCALE GENOMIC DNA]</scope>
    <source>
        <strain evidence="2 3">OMC1185</strain>
    </source>
</reference>
<evidence type="ECO:0000256" key="1">
    <source>
        <dbReference type="SAM" id="MobiDB-lite"/>
    </source>
</evidence>
<proteinExistence type="predicted"/>
<dbReference type="EMBL" id="ML213511">
    <property type="protein sequence ID" value="TFK51542.1"/>
    <property type="molecule type" value="Genomic_DNA"/>
</dbReference>
<evidence type="ECO:0000313" key="3">
    <source>
        <dbReference type="Proteomes" id="UP000305948"/>
    </source>
</evidence>
<gene>
    <name evidence="2" type="ORF">OE88DRAFT_1725865</name>
</gene>
<name>A0A5C3N3A5_9AGAM</name>
<feature type="compositionally biased region" description="Basic and acidic residues" evidence="1">
    <location>
        <begin position="91"/>
        <end position="104"/>
    </location>
</feature>